<sequence length="107" mass="11534">MDGEQQKVAEAGRSGGRIAARPRPRQILKIGPEQSETRAGGSGGDPVEEVNRVRGPGPGELCPGVRRRTWGEWRSGLHPTTISAPPQIGLRSGRRLGSRTCWCRLGI</sequence>
<dbReference type="EMBL" id="JANPWB010000016">
    <property type="protein sequence ID" value="KAJ1081365.1"/>
    <property type="molecule type" value="Genomic_DNA"/>
</dbReference>
<evidence type="ECO:0000256" key="1">
    <source>
        <dbReference type="SAM" id="MobiDB-lite"/>
    </source>
</evidence>
<comment type="caution">
    <text evidence="2">The sequence shown here is derived from an EMBL/GenBank/DDBJ whole genome shotgun (WGS) entry which is preliminary data.</text>
</comment>
<reference evidence="2" key="1">
    <citation type="journal article" date="2022" name="bioRxiv">
        <title>Sequencing and chromosome-scale assembly of the giantPleurodeles waltlgenome.</title>
        <authorList>
            <person name="Brown T."/>
            <person name="Elewa A."/>
            <person name="Iarovenko S."/>
            <person name="Subramanian E."/>
            <person name="Araus A.J."/>
            <person name="Petzold A."/>
            <person name="Susuki M."/>
            <person name="Suzuki K.-i.T."/>
            <person name="Hayashi T."/>
            <person name="Toyoda A."/>
            <person name="Oliveira C."/>
            <person name="Osipova E."/>
            <person name="Leigh N.D."/>
            <person name="Simon A."/>
            <person name="Yun M.H."/>
        </authorList>
    </citation>
    <scope>NUCLEOTIDE SEQUENCE</scope>
    <source>
        <strain evidence="2">20211129_DDA</strain>
        <tissue evidence="2">Liver</tissue>
    </source>
</reference>
<organism evidence="2 3">
    <name type="scientific">Pleurodeles waltl</name>
    <name type="common">Iberian ribbed newt</name>
    <dbReference type="NCBI Taxonomy" id="8319"/>
    <lineage>
        <taxon>Eukaryota</taxon>
        <taxon>Metazoa</taxon>
        <taxon>Chordata</taxon>
        <taxon>Craniata</taxon>
        <taxon>Vertebrata</taxon>
        <taxon>Euteleostomi</taxon>
        <taxon>Amphibia</taxon>
        <taxon>Batrachia</taxon>
        <taxon>Caudata</taxon>
        <taxon>Salamandroidea</taxon>
        <taxon>Salamandridae</taxon>
        <taxon>Pleurodelinae</taxon>
        <taxon>Pleurodeles</taxon>
    </lineage>
</organism>
<protein>
    <submittedName>
        <fullName evidence="2">Uncharacterized protein</fullName>
    </submittedName>
</protein>
<gene>
    <name evidence="2" type="ORF">NDU88_001547</name>
</gene>
<accession>A0AAV7L0Z4</accession>
<keyword evidence="3" id="KW-1185">Reference proteome</keyword>
<feature type="region of interest" description="Disordered" evidence="1">
    <location>
        <begin position="1"/>
        <end position="66"/>
    </location>
</feature>
<evidence type="ECO:0000313" key="3">
    <source>
        <dbReference type="Proteomes" id="UP001066276"/>
    </source>
</evidence>
<proteinExistence type="predicted"/>
<dbReference type="Proteomes" id="UP001066276">
    <property type="component" value="Chromosome 12"/>
</dbReference>
<dbReference type="AlphaFoldDB" id="A0AAV7L0Z4"/>
<name>A0AAV7L0Z4_PLEWA</name>
<evidence type="ECO:0000313" key="2">
    <source>
        <dbReference type="EMBL" id="KAJ1081365.1"/>
    </source>
</evidence>